<dbReference type="EMBL" id="JQ267518">
    <property type="protein sequence ID" value="AFE86115.1"/>
    <property type="molecule type" value="Genomic_DNA"/>
</dbReference>
<dbReference type="SUPFAM" id="SSF54060">
    <property type="entry name" value="His-Me finger endonucleases"/>
    <property type="match status" value="1"/>
</dbReference>
<evidence type="ECO:0000313" key="3">
    <source>
        <dbReference type="Proteomes" id="UP000030740"/>
    </source>
</evidence>
<dbReference type="Gene3D" id="3.90.75.10">
    <property type="entry name" value="Homing Intron 3 (I-ppo) Encoded Endonuclease, Chain A"/>
    <property type="match status" value="1"/>
</dbReference>
<keyword evidence="3" id="KW-1185">Reference proteome</keyword>
<dbReference type="InterPro" id="IPR044925">
    <property type="entry name" value="His-Me_finger_sf"/>
</dbReference>
<proteinExistence type="predicted"/>
<gene>
    <name evidence="2" type="ORF">phiKDA1_22</name>
</gene>
<keyword evidence="2" id="KW-0378">Hydrolase</keyword>
<evidence type="ECO:0000259" key="1">
    <source>
        <dbReference type="Pfam" id="PF13392"/>
    </source>
</evidence>
<sequence length="145" mass="16881">MTTSIMHIDCIDHGRVKGVRPEGYYNAWDPKTKSMQMLHRLVYCKANGVELTALKGFVIRHTCDNPRCINPKHLLIGTQADNIRDMDTRGRRRNVEKRPWQQKLTEAQIKWVREFYKPRHPEFGQAAMSRKLGVSQSLLSSYIRG</sequence>
<dbReference type="Pfam" id="PF13392">
    <property type="entry name" value="HNH_3"/>
    <property type="match status" value="1"/>
</dbReference>
<keyword evidence="2" id="KW-0540">Nuclease</keyword>
<dbReference type="InterPro" id="IPR003615">
    <property type="entry name" value="HNH_nuc"/>
</dbReference>
<dbReference type="GO" id="GO:0004519">
    <property type="term" value="F:endonuclease activity"/>
    <property type="evidence" value="ECO:0007669"/>
    <property type="project" value="UniProtKB-KW"/>
</dbReference>
<reference evidence="2 3" key="1">
    <citation type="submission" date="2011-12" db="EMBL/GenBank/DDBJ databases">
        <title>Genome of multiresistant Enterobacter cloacae podovirus phiKDA1 - a new EPS depolymerase producing member of phiKMV supergroup.</title>
        <authorList>
            <person name="Dabrowski K."/>
            <person name="Hejnowicz M.S."/>
            <person name="Gajewska J."/>
            <person name="Lobocka M.B."/>
        </authorList>
    </citation>
    <scope>NUCLEOTIDE SEQUENCE [LARGE SCALE GENOMIC DNA]</scope>
</reference>
<keyword evidence="2" id="KW-0255">Endonuclease</keyword>
<feature type="domain" description="HNH nuclease" evidence="1">
    <location>
        <begin position="37"/>
        <end position="82"/>
    </location>
</feature>
<dbReference type="InterPro" id="IPR044930">
    <property type="entry name" value="Homing_endonuclease_His-Me"/>
</dbReference>
<protein>
    <submittedName>
        <fullName evidence="2">Putative HNH endonuclease</fullName>
    </submittedName>
</protein>
<organism evidence="2 3">
    <name type="scientific">Enterobacter phage phiKDA1</name>
    <dbReference type="NCBI Taxonomy" id="1147139"/>
    <lineage>
        <taxon>Viruses</taxon>
        <taxon>Duplodnaviria</taxon>
        <taxon>Heunggongvirae</taxon>
        <taxon>Uroviricota</taxon>
        <taxon>Caudoviricetes</taxon>
        <taxon>Autographivirales</taxon>
        <taxon>Autoscriptoviridae</taxon>
        <taxon>Slopekvirinae</taxon>
        <taxon>Koutsourovirus</taxon>
        <taxon>Koutsourovirus Pec</taxon>
        <taxon>Koutsourovirus KDA1</taxon>
    </lineage>
</organism>
<accession>A0A0A6Z582</accession>
<dbReference type="Proteomes" id="UP000030740">
    <property type="component" value="Segment"/>
</dbReference>
<name>A0A0A6Z582_9CAUD</name>
<evidence type="ECO:0000313" key="2">
    <source>
        <dbReference type="EMBL" id="AFE86115.1"/>
    </source>
</evidence>